<evidence type="ECO:0000259" key="6">
    <source>
        <dbReference type="PROSITE" id="PS50893"/>
    </source>
</evidence>
<keyword evidence="3" id="KW-0547">Nucleotide-binding</keyword>
<dbReference type="PANTHER" id="PTHR42798:SF2">
    <property type="entry name" value="ABC TRANSPORTER ATP-BINDING PROTEIN MG467-RELATED"/>
    <property type="match status" value="1"/>
</dbReference>
<dbReference type="InterPro" id="IPR007159">
    <property type="entry name" value="SpoVT-AbrB_dom"/>
</dbReference>
<reference evidence="9" key="1">
    <citation type="submission" date="2016-10" db="EMBL/GenBank/DDBJ databases">
        <authorList>
            <person name="Varghese N."/>
            <person name="Submissions S."/>
        </authorList>
    </citation>
    <scope>NUCLEOTIDE SEQUENCE [LARGE SCALE GENOMIC DNA]</scope>
    <source>
        <strain evidence="9">CGMCC 1.8946</strain>
    </source>
</reference>
<evidence type="ECO:0000256" key="2">
    <source>
        <dbReference type="ARBA" id="ARBA00022448"/>
    </source>
</evidence>
<evidence type="ECO:0000256" key="4">
    <source>
        <dbReference type="ARBA" id="ARBA00022840"/>
    </source>
</evidence>
<dbReference type="InterPro" id="IPR017911">
    <property type="entry name" value="MacB-like_ATP-bd"/>
</dbReference>
<dbReference type="Proteomes" id="UP000198601">
    <property type="component" value="Unassembled WGS sequence"/>
</dbReference>
<dbReference type="AlphaFoldDB" id="A0A1G4Q1F2"/>
<keyword evidence="5" id="KW-0238">DNA-binding</keyword>
<evidence type="ECO:0000313" key="9">
    <source>
        <dbReference type="Proteomes" id="UP000198601"/>
    </source>
</evidence>
<dbReference type="PROSITE" id="PS00211">
    <property type="entry name" value="ABC_TRANSPORTER_1"/>
    <property type="match status" value="1"/>
</dbReference>
<sequence length="292" mass="32124">MIHCDGLVKIYKTDDIEVVALTGLNISVAQGEMMAIIGNSGSGKSTLLNILGGLDRPSAGQVRVGEWNLLKITDDELVQYKRKTVGFIWQNNARNLIPYLTALENVEMPMILGGKYDRAYAKQLLEWVGLKERFNNKLQQLSGGEQQRVAIAIALANRPSLLLADEPTGSVDTRTSDMIMDIFRHLNSELGVTIVIVTHDMALAGKVDRVVAIRDGMTSTEFVKRNPDLDAEGEAAASHGSIHDVHEEYVVLDRAGRLQIPRAYLQALGIEGKASMEFDGEKIIIRTPKSLD</sequence>
<dbReference type="PROSITE" id="PS51740">
    <property type="entry name" value="SPOVT_ABRB"/>
    <property type="match status" value="1"/>
</dbReference>
<dbReference type="PANTHER" id="PTHR42798">
    <property type="entry name" value="LIPOPROTEIN-RELEASING SYSTEM ATP-BINDING PROTEIN LOLD"/>
    <property type="match status" value="1"/>
</dbReference>
<dbReference type="SUPFAM" id="SSF52540">
    <property type="entry name" value="P-loop containing nucleoside triphosphate hydrolases"/>
    <property type="match status" value="1"/>
</dbReference>
<dbReference type="GO" id="GO:0022857">
    <property type="term" value="F:transmembrane transporter activity"/>
    <property type="evidence" value="ECO:0007669"/>
    <property type="project" value="UniProtKB-ARBA"/>
</dbReference>
<evidence type="ECO:0000313" key="8">
    <source>
        <dbReference type="EMBL" id="SCW38413.1"/>
    </source>
</evidence>
<evidence type="ECO:0000259" key="7">
    <source>
        <dbReference type="PROSITE" id="PS51740"/>
    </source>
</evidence>
<keyword evidence="4" id="KW-0067">ATP-binding</keyword>
<evidence type="ECO:0000256" key="3">
    <source>
        <dbReference type="ARBA" id="ARBA00022741"/>
    </source>
</evidence>
<dbReference type="STRING" id="624147.SAMN04487970_100511"/>
<evidence type="ECO:0000256" key="1">
    <source>
        <dbReference type="ARBA" id="ARBA00005417"/>
    </source>
</evidence>
<dbReference type="GO" id="GO:0016887">
    <property type="term" value="F:ATP hydrolysis activity"/>
    <property type="evidence" value="ECO:0007669"/>
    <property type="project" value="InterPro"/>
</dbReference>
<dbReference type="Pfam" id="PF00005">
    <property type="entry name" value="ABC_tran"/>
    <property type="match status" value="1"/>
</dbReference>
<dbReference type="GO" id="GO:0098796">
    <property type="term" value="C:membrane protein complex"/>
    <property type="evidence" value="ECO:0007669"/>
    <property type="project" value="UniProtKB-ARBA"/>
</dbReference>
<dbReference type="GO" id="GO:0003677">
    <property type="term" value="F:DNA binding"/>
    <property type="evidence" value="ECO:0007669"/>
    <property type="project" value="UniProtKB-UniRule"/>
</dbReference>
<evidence type="ECO:0000256" key="5">
    <source>
        <dbReference type="PROSITE-ProRule" id="PRU01076"/>
    </source>
</evidence>
<dbReference type="PROSITE" id="PS50893">
    <property type="entry name" value="ABC_TRANSPORTER_2"/>
    <property type="match status" value="1"/>
</dbReference>
<keyword evidence="2" id="KW-0813">Transport</keyword>
<gene>
    <name evidence="8" type="ORF">SAMN04487970_100511</name>
</gene>
<name>A0A1G4Q1F2_9BACL</name>
<feature type="domain" description="ABC transporter" evidence="6">
    <location>
        <begin position="2"/>
        <end position="240"/>
    </location>
</feature>
<protein>
    <submittedName>
        <fullName evidence="8">ABC-type lipoprotein export system, ATPase component</fullName>
    </submittedName>
</protein>
<dbReference type="InterPro" id="IPR003593">
    <property type="entry name" value="AAA+_ATPase"/>
</dbReference>
<dbReference type="EMBL" id="FMTT01000005">
    <property type="protein sequence ID" value="SCW38413.1"/>
    <property type="molecule type" value="Genomic_DNA"/>
</dbReference>
<dbReference type="SMART" id="SM00382">
    <property type="entry name" value="AAA"/>
    <property type="match status" value="1"/>
</dbReference>
<comment type="similarity">
    <text evidence="1">Belongs to the ABC transporter superfamily.</text>
</comment>
<organism evidence="8 9">
    <name type="scientific">Paenibacillus tianmuensis</name>
    <dbReference type="NCBI Taxonomy" id="624147"/>
    <lineage>
        <taxon>Bacteria</taxon>
        <taxon>Bacillati</taxon>
        <taxon>Bacillota</taxon>
        <taxon>Bacilli</taxon>
        <taxon>Bacillales</taxon>
        <taxon>Paenibacillaceae</taxon>
        <taxon>Paenibacillus</taxon>
    </lineage>
</organism>
<proteinExistence type="inferred from homology"/>
<dbReference type="OrthoDB" id="9791546at2"/>
<dbReference type="InterPro" id="IPR003439">
    <property type="entry name" value="ABC_transporter-like_ATP-bd"/>
</dbReference>
<dbReference type="CDD" id="cd03255">
    <property type="entry name" value="ABC_MJ0796_LolCDE_FtsE"/>
    <property type="match status" value="1"/>
</dbReference>
<feature type="domain" description="SpoVT-AbrB" evidence="7">
    <location>
        <begin position="247"/>
        <end position="290"/>
    </location>
</feature>
<dbReference type="RefSeq" id="WP_090667624.1">
    <property type="nucleotide sequence ID" value="NZ_FMTT01000005.1"/>
</dbReference>
<dbReference type="InterPro" id="IPR017871">
    <property type="entry name" value="ABC_transporter-like_CS"/>
</dbReference>
<dbReference type="FunFam" id="3.40.50.300:FF:000032">
    <property type="entry name" value="Export ABC transporter ATP-binding protein"/>
    <property type="match status" value="1"/>
</dbReference>
<keyword evidence="9" id="KW-1185">Reference proteome</keyword>
<dbReference type="InterPro" id="IPR027417">
    <property type="entry name" value="P-loop_NTPase"/>
</dbReference>
<dbReference type="GO" id="GO:0005524">
    <property type="term" value="F:ATP binding"/>
    <property type="evidence" value="ECO:0007669"/>
    <property type="project" value="UniProtKB-KW"/>
</dbReference>
<accession>A0A1G4Q1F2</accession>
<keyword evidence="8" id="KW-0449">Lipoprotein</keyword>
<dbReference type="Gene3D" id="3.40.50.300">
    <property type="entry name" value="P-loop containing nucleotide triphosphate hydrolases"/>
    <property type="match status" value="1"/>
</dbReference>